<dbReference type="InterPro" id="IPR021359">
    <property type="entry name" value="DUF2812"/>
</dbReference>
<name>A0A099IDF3_CLOIN</name>
<organism evidence="2 3">
    <name type="scientific">Clostridium innocuum</name>
    <dbReference type="NCBI Taxonomy" id="1522"/>
    <lineage>
        <taxon>Bacteria</taxon>
        <taxon>Bacillati</taxon>
        <taxon>Bacillota</taxon>
        <taxon>Clostridia</taxon>
        <taxon>Eubacteriales</taxon>
        <taxon>Clostridiaceae</taxon>
        <taxon>Clostridium</taxon>
    </lineage>
</organism>
<keyword evidence="1" id="KW-0812">Transmembrane</keyword>
<proteinExistence type="predicted"/>
<keyword evidence="1" id="KW-0472">Membrane</keyword>
<dbReference type="Proteomes" id="UP000030008">
    <property type="component" value="Unassembled WGS sequence"/>
</dbReference>
<dbReference type="EMBL" id="JQIF01000002">
    <property type="protein sequence ID" value="KGJ54983.1"/>
    <property type="molecule type" value="Genomic_DNA"/>
</dbReference>
<accession>A0A099IDF3</accession>
<dbReference type="RefSeq" id="WP_044903422.1">
    <property type="nucleotide sequence ID" value="NZ_JQIF01000002.1"/>
</dbReference>
<gene>
    <name evidence="2" type="ORF">CIAN88_00850</name>
</gene>
<reference evidence="2 3" key="1">
    <citation type="submission" date="2014-08" db="EMBL/GenBank/DDBJ databases">
        <title>Clostridium innocuum, an unnegligible vancomycin-resistant pathogen causing extra-intestinal infections.</title>
        <authorList>
            <person name="Feng Y."/>
            <person name="Chiu C.-H."/>
        </authorList>
    </citation>
    <scope>NUCLEOTIDE SEQUENCE [LARGE SCALE GENOMIC DNA]</scope>
    <source>
        <strain evidence="2 3">AN88</strain>
    </source>
</reference>
<feature type="transmembrane region" description="Helical" evidence="1">
    <location>
        <begin position="140"/>
        <end position="163"/>
    </location>
</feature>
<evidence type="ECO:0000313" key="2">
    <source>
        <dbReference type="EMBL" id="KGJ54983.1"/>
    </source>
</evidence>
<dbReference type="AlphaFoldDB" id="A0A099IDF3"/>
<feature type="transmembrane region" description="Helical" evidence="1">
    <location>
        <begin position="175"/>
        <end position="196"/>
    </location>
</feature>
<evidence type="ECO:0008006" key="4">
    <source>
        <dbReference type="Google" id="ProtNLM"/>
    </source>
</evidence>
<keyword evidence="1" id="KW-1133">Transmembrane helix</keyword>
<comment type="caution">
    <text evidence="2">The sequence shown here is derived from an EMBL/GenBank/DDBJ whole genome shotgun (WGS) entry which is preliminary data.</text>
</comment>
<evidence type="ECO:0000256" key="1">
    <source>
        <dbReference type="SAM" id="Phobius"/>
    </source>
</evidence>
<feature type="transmembrane region" description="Helical" evidence="1">
    <location>
        <begin position="202"/>
        <end position="223"/>
    </location>
</feature>
<sequence>MKDRKRVMCGGLAFSDCEDMEMLHQYAKEGWVFEKFRGMCYILQKQEPVNRIFSYDMQKLKEDEKEAYFQLFENSGWHIINPEGKDVYFFWAEEGCVPLHSEVETRMEGYRSTLHIFAGALVIGCLCLLSLLWIESSVVSMILLMTGSILGAVGLLMVVGIILRMKRRRLRIVNLTFRKGAVLFVSGAGMLFASGFDWAADMHSLLLILGTVCTIEGFLWMCFQYRQFRDKKEIQIKKKDEGVL</sequence>
<protein>
    <recommendedName>
        <fullName evidence="4">DUF2812 domain-containing protein</fullName>
    </recommendedName>
</protein>
<feature type="transmembrane region" description="Helical" evidence="1">
    <location>
        <begin position="114"/>
        <end position="134"/>
    </location>
</feature>
<dbReference type="Pfam" id="PF11193">
    <property type="entry name" value="DUF2812"/>
    <property type="match status" value="1"/>
</dbReference>
<evidence type="ECO:0000313" key="3">
    <source>
        <dbReference type="Proteomes" id="UP000030008"/>
    </source>
</evidence>